<keyword evidence="17" id="KW-1185">Reference proteome</keyword>
<dbReference type="InterPro" id="IPR045584">
    <property type="entry name" value="Pilin-like"/>
</dbReference>
<feature type="region of interest" description="Disordered" evidence="12">
    <location>
        <begin position="2666"/>
        <end position="2711"/>
    </location>
</feature>
<keyword evidence="9" id="KW-0472">Membrane</keyword>
<feature type="compositionally biased region" description="Low complexity" evidence="12">
    <location>
        <begin position="2676"/>
        <end position="2689"/>
    </location>
</feature>
<evidence type="ECO:0000313" key="16">
    <source>
        <dbReference type="EMBL" id="NOL49619.1"/>
    </source>
</evidence>
<reference evidence="16 17" key="1">
    <citation type="submission" date="2020-05" db="EMBL/GenBank/DDBJ databases">
        <authorList>
            <person name="Niu N."/>
        </authorList>
    </citation>
    <scope>NUCLEOTIDE SEQUENCE [LARGE SCALE GENOMIC DNA]</scope>
    <source>
        <strain evidence="16 17">LMG10982</strain>
    </source>
</reference>
<dbReference type="GO" id="GO:0015031">
    <property type="term" value="P:protein transport"/>
    <property type="evidence" value="ECO:0007669"/>
    <property type="project" value="UniProtKB-KW"/>
</dbReference>
<evidence type="ECO:0000259" key="13">
    <source>
        <dbReference type="Pfam" id="PF03895"/>
    </source>
</evidence>
<evidence type="ECO:0000256" key="7">
    <source>
        <dbReference type="ARBA" id="ARBA00022729"/>
    </source>
</evidence>
<dbReference type="GO" id="GO:0009279">
    <property type="term" value="C:cell outer membrane"/>
    <property type="evidence" value="ECO:0007669"/>
    <property type="project" value="UniProtKB-SubCell"/>
</dbReference>
<evidence type="ECO:0000256" key="5">
    <source>
        <dbReference type="ARBA" id="ARBA00022452"/>
    </source>
</evidence>
<dbReference type="Gene3D" id="3.30.1300.30">
    <property type="entry name" value="GSPII I/J protein-like"/>
    <property type="match status" value="1"/>
</dbReference>
<dbReference type="InterPro" id="IPR005594">
    <property type="entry name" value="YadA_C"/>
</dbReference>
<evidence type="ECO:0000256" key="10">
    <source>
        <dbReference type="ARBA" id="ARBA00023237"/>
    </source>
</evidence>
<evidence type="ECO:0000256" key="9">
    <source>
        <dbReference type="ARBA" id="ARBA00023136"/>
    </source>
</evidence>
<feature type="domain" description="Trimeric autotransporter adhesin YadA-like stalk" evidence="14">
    <location>
        <begin position="3960"/>
        <end position="3989"/>
    </location>
</feature>
<dbReference type="GO" id="GO:0009986">
    <property type="term" value="C:cell surface"/>
    <property type="evidence" value="ECO:0007669"/>
    <property type="project" value="UniProtKB-SubCell"/>
</dbReference>
<evidence type="ECO:0000256" key="1">
    <source>
        <dbReference type="ARBA" id="ARBA00004241"/>
    </source>
</evidence>
<dbReference type="Proteomes" id="UP000541421">
    <property type="component" value="Unassembled WGS sequence"/>
</dbReference>
<sequence length="4380" mass="453257">MNKIYKVIFSRRLGAFVVTSELTKAHSKDSNNVDERRGLVDGQSQHGAWLRRALSFLQSPRLSLRPLVVSLVMGISVPAWAAGGFMVQNGKLVYCPNIDTNTNTCAGTISAANLSSDTNNLLTWNGTGGFSTPSITLNSKVLAYNQTWANAVGGNTGLSFDGKPITPYYGVNSGANGGNYYGQGASGSNAIAIGSDASSTNLSTIAVGSGASSVYAGAIAIGNMAIATNNGNSLSKQVKDKYGNITPSMVAIGNGARARHIGAIAIGYNALASNRNSIAIGENALVTNGVDDAHGIAIGGSEDPDTRTVAGRNTIAIGYGVNLMNAGHSFAFGTNLRVKGAGNIVFSAANSISDPTLVAGYFNTVVGAKNALNGINYTASGNEHTYKDIAYNLVFGADNTIAGTAGADARSNTYDGTAGAYKNAIVGMNNNLAGDNYHNRLLASDSILNTGAHHNTLLGSKITVNSNTYGSYVLGSNVKVTANNSVYFGDASTAYTSGILTKPNGTTPTTVTTSTKAEDVEKYGITIGEQGQTKAVIGGRSYNFAGLGQVNGGVISVGRVVGMTANNTVAGAGDTIDHYASIGRIIQNVAPGLIGASSTDAVNGSQLYAVMTAVDSAIARVASGESGPVVYTTDSGDRLYKENNIFYKTEVTTLNGITYQQASNGLWYSSDSFTDGLLNADVNVNSGKTLQQLAEGRTDSVVVPSSSLVLSAVNAEKDSNDATKAEATTTLTALKNLKNALTVLATTDLDNAAKELYKVQTTGATDATWTALSAKNKKTWLEKATIANAKEKLTTLLGQTDARKLSQAVNLQDLQTLAYAGLDFAGDSGTNVHRNLSQTLAIKGGETTPNNLTALTDKNIGVVADGAGTLSILLAKNLNSLTSVQTVNNNAWQKQQGDNDTLTATQSVTKLDAYGLHLGQAGATNTEKASVMLLNPENSLKDKLINSISPIFATASNGAWGTGGSSIVGGATNNGYIFGNGALGLLVGSLAEGSKTDFTGGTGQGYAVFLGLRNGVVDVTKTPESKGQPIIYDLSHAENDNKKMLPGTAFNTTESSGPIAIGAYNSITGNSGLAVGSLNRVYGNGGVVVGTTSVADAYSSVGRFGVTMGFNVKNGEWSQQSVAIGANLQAVGSGNIILGGGTNKYYGANYWQGADGQVETITDGVYTTLGNVFTGSLSNAGMRFFGDRNIVLGAKNRTEGFNPNVGGDGYGGNAGNGSYTRIADNAITGANNSIRDLSFRNSVYGSNNIVTAGVDNMIIGSGNDIQAAYEGTLSYTGGSASGLVNTAQTIGNLWRVTTTGSGDTIKANTNQLLYGDSNSIIGSRNTIGYNTGHNFLAGADNTIYENSQYNFLAGSRNIAGSDLDNSAKVKEVAKKLGISVNPTDDLETVLKAIKDYQLSVGNGTTGLNLLAGSYNIAGKGSSNNVVQGSNVIIRNNVKGSYVLGSHVDVAQSNSVYIGDSSVATLKPTAVSDVENGKTKLKDLKHGNVTDFSTLSFDELNSLITAGERGQQSITINGDLYKFAGIGEIGKGVISVGRIVVENGKNVSYGRIIQNVAPGLIGANSTDAINGSQLYAIRNSIEAKVEQVISGEQGPVVYTDKDGNRLLKQDNVLYTADLTDGYRQAINGLWYKIGDFNKNSDGTYSLKISDNPNGKTLATLNYSKGWVKVNGLWYQENQVNFDDKGVASLKENTSPDSGLNDATLQAQNQENSKVFDPKNAILSLVNAAQQASKDAAIQKTATKTATVLQNLSTALTAGEGDTDTAKRQNSVDTLIDLKDEQTNQRYFSQAATVKDLQTLAIAGMDFSGDDYKADDISTVVHRNLSERLSIKGDAAPAAGFESATGNIRVIKDSTQGANGLIIQLAKKLTNLASATFTDSTGNTTTINGGGVTIQPPTPSGDGQTAPKLISITSNGISAGDKEITNVGSALDGDGNIPSGKESNAANLSDVKTLVNNSAWNIKQNTSSNETLVGSVNNTDSVVFKDGTGTTVSVSKTKATSTAPESYSVVFNVNKGTIGKKEGDSSYEVKTGDSTNSFITSGDLVTVLNELQTSIATTDAKTFGLAPTTGTAVTAALGSTISVIGFNNNISTLSDNGNFKIKLSPTVVLGDATDNGSLEVKQAGTSGSVNGVKIADGTITFTSQEGGSSYQSLALKQVLNGEKLLTSTAQNDPRLNFNGHNLATMGDGMGFRGDLNKDGASNGNGSAFNLALNQQLKIYGNYNGNGLDGLTSGNIAVVSNGTDTLTLQLAKDLRQMQSVGFGTNTTNAPTILMQLQQPAANTTSPILNLVGVDDTKPRITGIMTDTMLYGYKKTGSTGETRFFDHLLSDTEIQTNFSVENPSDVTLVEKKFSTKNSDDVASIGDLEKYSNEATRIVDDNINNLRYGLRTQNGSETTYAYTSLGNTAAEDNTINVTGNNISVKATGNGSDATLDISLNNDIVLGNNDGAGASITLNGDNANEQIKLDAKESQISIQNNGKERITLDGANGTIKFTDSNGTTTNSIGLSTDKVADLGGNETYRLTTGDAAVATMNDGLKFAGNSEDSADIIKRKLNEQLQIKGGKTIADKNEIAQTLTDANTYVDVDTSNNALIVKLARALTGLESATFTTINEDGSTDDSKPQTTINGNGITVTKSAADASKSVSLTEKGLDNGGNAIKGISSVMNDTAIGGGSSGTQNGSADSSAPSGDSNTFLTTLRGFQSSDTTDGGGAEKLNSAATVGDLQKLSNSPLFFSADNYAKDTENTYIKRLLGERVAIKTGAFTWDGNALSGSVATATTNSYSNTNLAAVVKDGQILLGFKEQPLFNTVAIGTSGAGNSITISKVTGTAPEGSKDVPPALQFGDTTNPVQVKNIATPADANDAVNKSYVDSKLGDAAWTIGATVTGAEGVVTPSTSVNKGDIVNFNSGTGTTTTVAVTTDDQQDIFGVAVNVNEATLTRDNEGKVVLDTTNGTPDTHSYATAKNIADMMNNLGTKISDSTFGLKAADNNTVTNKLGNTVTIIGADNNITTKVVDGKLQIALNKDLVLDSLSTGTTTMNSSGVTVGDDVTLTSTGLTITDGPSVTSTGINAGDKVISNVAKGSLSSSSTDAVNGSQLNELISKLGLELNNDNKGLAEQTFTAIQGSADSAAPTSYKDAIDDLTTAVNKGLIFQAEDDENTITKHLGDTLEFSSDDDTGNWKGGNIQITQKAGKINIALQEISSISDTDNSDVDNKANAGLTTGKVVKDYVDSKLANSTQQYTGDNTIGGDGADKDKLVTITRTPSQVLGIKGGATSYSEENNLAVIADSTNGTLTLRLAKELKGLTSAEFTDATGNTTKIEGGQTTYTSVATDTSNGGKKTTTTTVGKDGISITTNITGGTTPSTSTVSLTENGLNNGGHAITGVLSAIESIKVPAPEGTDAADKDGDNLKNPTFAQRLEQAIKNNTAKNSAVNVNDLYQASQEASKAAAAAKTIVKGAGAAVVSKTTGEQGQDIYEVKVEQTTAYVDAEGNKLVKGADGKWHKEEDLKGMAYIPSGVEGQPGTWMKVGDNGALTTADAPAPATPVSVKLVNADGTTATATQLGNVASAIGGKTNDGRENTFIANLNKVGKKDENDPTKPATDAIDSNAAVTTQDLKNLADSGFKLQTSGNGDKPAQTIKLGDTIQVVNGTNAKVSAITSKNGVHTYSINVDGLPMAFKDADGNPLVKVGDTFYKASDIGKDGKLTAEAKEATPTAVALLDSKGAATAQKLGGIQSSVNDVKVVKTDDKGEPVIQDGQPVYVDNPTFADQLATAAKDDNLKNAAVNVNDLNEVSKRAEAANQAATKAQETANKGFNVKVSADGGNANKGTKIGDSGDNIAPGESLEFVAGKNVTLDQSEGKIKISTNDQAIVNNTVLPVDYVTETKDKDGKVTARDKVYKGADGFFYKDATLAQNVSATDKEGTGTYKDSKGNSVSAKDSRVAMDSIVTAVQNPDGTFNTSTTLTNVADGTIAEGSKEAVNGGQLHQLRAELGVTEEITNNFHTVEMKEFKTTVVQKNGETKEITVHVPADKDGNPYLKTYNVQGQQEYITNSVYSAIQNMNEQGIKYFHTNDGQAPVNQDHNTEDSSAAARYSTAIGYKASVGKNSDNALAFGANAKVAENSENSIAIGNGSEVSGSNSISIGTGNKVTGSGSGAFGDPSVITGDSSYSVGNNNNLSADGSFIIGNNAEISQGANNAVAIGSRAKVSTSNSVAVGAGAEATQTLEQLQSATPWGDPNAVQGYGNQVVGEVSVGRMTESGEQEVRRITNVAAGSAPTDAVNVSQLYGLGADMSKRINQLDNRISGLEKDLDASTATAAAMANLPQAYIPGKSMVALGTGFHKGQRAVAIGVSRISDNGKFILKGSLSHSSRNNTTFGAGVGYQW</sequence>
<evidence type="ECO:0000256" key="12">
    <source>
        <dbReference type="SAM" id="MobiDB-lite"/>
    </source>
</evidence>
<evidence type="ECO:0000256" key="3">
    <source>
        <dbReference type="ARBA" id="ARBA00005848"/>
    </source>
</evidence>
<keyword evidence="4" id="KW-0813">Transport</keyword>
<dbReference type="RefSeq" id="WP_171588602.1">
    <property type="nucleotide sequence ID" value="NZ_JABGBO010000005.1"/>
</dbReference>
<dbReference type="CDD" id="cd12820">
    <property type="entry name" value="LbR_YadA-like"/>
    <property type="match status" value="1"/>
</dbReference>
<feature type="coiled-coil region" evidence="11">
    <location>
        <begin position="3776"/>
        <end position="3806"/>
    </location>
</feature>
<feature type="region of interest" description="Disordered" evidence="12">
    <location>
        <begin position="1882"/>
        <end position="1905"/>
    </location>
</feature>
<dbReference type="InterPro" id="IPR024973">
    <property type="entry name" value="ESPR"/>
</dbReference>
<dbReference type="EMBL" id="JABGBO010000005">
    <property type="protein sequence ID" value="NOL49619.1"/>
    <property type="molecule type" value="Genomic_DNA"/>
</dbReference>
<dbReference type="Pfam" id="PF05662">
    <property type="entry name" value="YadA_stalk"/>
    <property type="match status" value="5"/>
</dbReference>
<dbReference type="Gene3D" id="2.20.70.140">
    <property type="match status" value="2"/>
</dbReference>
<dbReference type="Pfam" id="PF03895">
    <property type="entry name" value="YadA_anchor"/>
    <property type="match status" value="1"/>
</dbReference>
<dbReference type="Gene3D" id="2.150.10.10">
    <property type="entry name" value="Serralysin-like metalloprotease, C-terminal"/>
    <property type="match status" value="5"/>
</dbReference>
<evidence type="ECO:0000256" key="4">
    <source>
        <dbReference type="ARBA" id="ARBA00022448"/>
    </source>
</evidence>
<keyword evidence="10" id="KW-0998">Cell outer membrane</keyword>
<dbReference type="InterPro" id="IPR011049">
    <property type="entry name" value="Serralysin-like_metalloprot_C"/>
</dbReference>
<dbReference type="InterPro" id="IPR008635">
    <property type="entry name" value="Coiled_stalk_dom"/>
</dbReference>
<feature type="domain" description="ESPR" evidence="15">
    <location>
        <begin position="1"/>
        <end position="32"/>
    </location>
</feature>
<feature type="domain" description="Trimeric autotransporter adhesin YadA-like stalk" evidence="14">
    <location>
        <begin position="3072"/>
        <end position="3111"/>
    </location>
</feature>
<comment type="subcellular location">
    <subcellularLocation>
        <location evidence="2">Cell outer membrane</location>
    </subcellularLocation>
    <subcellularLocation>
        <location evidence="1">Cell surface</location>
    </subcellularLocation>
</comment>
<feature type="domain" description="Trimeric autotransporter adhesin YadA-like stalk" evidence="14">
    <location>
        <begin position="586"/>
        <end position="625"/>
    </location>
</feature>
<feature type="domain" description="Trimeric autotransporter adhesin YadA-like C-terminal membrane anchor" evidence="13">
    <location>
        <begin position="4320"/>
        <end position="4380"/>
    </location>
</feature>
<organism evidence="16 17">
    <name type="scientific">Pelistega europaea</name>
    <dbReference type="NCBI Taxonomy" id="106147"/>
    <lineage>
        <taxon>Bacteria</taxon>
        <taxon>Pseudomonadati</taxon>
        <taxon>Pseudomonadota</taxon>
        <taxon>Betaproteobacteria</taxon>
        <taxon>Burkholderiales</taxon>
        <taxon>Alcaligenaceae</taxon>
        <taxon>Pelistega</taxon>
    </lineage>
</organism>
<keyword evidence="11" id="KW-0175">Coiled coil</keyword>
<proteinExistence type="inferred from homology"/>
<keyword evidence="5" id="KW-1134">Transmembrane beta strand</keyword>
<keyword evidence="8" id="KW-0653">Protein transport</keyword>
<dbReference type="Gene3D" id="1.20.5.170">
    <property type="match status" value="1"/>
</dbReference>
<evidence type="ECO:0000256" key="6">
    <source>
        <dbReference type="ARBA" id="ARBA00022692"/>
    </source>
</evidence>
<protein>
    <recommendedName>
        <fullName evidence="18">Autotransporter adhesin</fullName>
    </recommendedName>
</protein>
<feature type="domain" description="Trimeric autotransporter adhesin YadA-like stalk" evidence="14">
    <location>
        <begin position="4262"/>
        <end position="4300"/>
    </location>
</feature>
<evidence type="ECO:0000259" key="14">
    <source>
        <dbReference type="Pfam" id="PF05662"/>
    </source>
</evidence>
<comment type="caution">
    <text evidence="16">The sequence shown here is derived from an EMBL/GenBank/DDBJ whole genome shotgun (WGS) entry which is preliminary data.</text>
</comment>
<evidence type="ECO:0000256" key="2">
    <source>
        <dbReference type="ARBA" id="ARBA00004442"/>
    </source>
</evidence>
<comment type="similarity">
    <text evidence="3">Belongs to the autotransporter-2 (AT-2) (TC 1.B.40) family.</text>
</comment>
<feature type="domain" description="Trimeric autotransporter adhesin YadA-like stalk" evidence="14">
    <location>
        <begin position="1552"/>
        <end position="1591"/>
    </location>
</feature>
<keyword evidence="6" id="KW-0812">Transmembrane</keyword>
<dbReference type="SUPFAM" id="SSF54523">
    <property type="entry name" value="Pili subunits"/>
    <property type="match status" value="1"/>
</dbReference>
<feature type="region of interest" description="Disordered" evidence="12">
    <location>
        <begin position="2607"/>
        <end position="2627"/>
    </location>
</feature>
<evidence type="ECO:0000313" key="17">
    <source>
        <dbReference type="Proteomes" id="UP000541421"/>
    </source>
</evidence>
<dbReference type="SUPFAM" id="SSF101967">
    <property type="entry name" value="Adhesin YadA, collagen-binding domain"/>
    <property type="match status" value="4"/>
</dbReference>
<keyword evidence="7" id="KW-0732">Signal</keyword>
<evidence type="ECO:0000259" key="15">
    <source>
        <dbReference type="Pfam" id="PF13018"/>
    </source>
</evidence>
<evidence type="ECO:0008006" key="18">
    <source>
        <dbReference type="Google" id="ProtNLM"/>
    </source>
</evidence>
<name>A0A7Y4P672_9BURK</name>
<evidence type="ECO:0000256" key="8">
    <source>
        <dbReference type="ARBA" id="ARBA00022927"/>
    </source>
</evidence>
<accession>A0A7Y4P672</accession>
<evidence type="ECO:0000256" key="11">
    <source>
        <dbReference type="SAM" id="Coils"/>
    </source>
</evidence>
<feature type="compositionally biased region" description="Polar residues" evidence="12">
    <location>
        <begin position="2690"/>
        <end position="2704"/>
    </location>
</feature>
<gene>
    <name evidence="16" type="ORF">HKX40_05660</name>
</gene>
<dbReference type="Pfam" id="PF13018">
    <property type="entry name" value="ESPR"/>
    <property type="match status" value="1"/>
</dbReference>